<dbReference type="Proteomes" id="UP000250675">
    <property type="component" value="Unassembled WGS sequence"/>
</dbReference>
<accession>A0A2X3KJN9</accession>
<name>A0A2X3KJN9_KLEPN</name>
<dbReference type="EMBL" id="UASO01000007">
    <property type="protein sequence ID" value="SQC86529.1"/>
    <property type="molecule type" value="Genomic_DNA"/>
</dbReference>
<evidence type="ECO:0000313" key="1">
    <source>
        <dbReference type="EMBL" id="SQC86529.1"/>
    </source>
</evidence>
<dbReference type="AlphaFoldDB" id="A0A2X3KJN9"/>
<proteinExistence type="predicted"/>
<evidence type="ECO:0000313" key="2">
    <source>
        <dbReference type="Proteomes" id="UP000250675"/>
    </source>
</evidence>
<reference evidence="1 2" key="1">
    <citation type="submission" date="2018-06" db="EMBL/GenBank/DDBJ databases">
        <authorList>
            <consortium name="Pathogen Informatics"/>
            <person name="Doyle S."/>
        </authorList>
    </citation>
    <scope>NUCLEOTIDE SEQUENCE [LARGE SCALE GENOMIC DNA]</scope>
    <source>
        <strain evidence="1 2">NCTC9645</strain>
    </source>
</reference>
<organism evidence="1 2">
    <name type="scientific">Klebsiella pneumoniae</name>
    <dbReference type="NCBI Taxonomy" id="573"/>
    <lineage>
        <taxon>Bacteria</taxon>
        <taxon>Pseudomonadati</taxon>
        <taxon>Pseudomonadota</taxon>
        <taxon>Gammaproteobacteria</taxon>
        <taxon>Enterobacterales</taxon>
        <taxon>Enterobacteriaceae</taxon>
        <taxon>Klebsiella/Raoultella group</taxon>
        <taxon>Klebsiella</taxon>
        <taxon>Klebsiella pneumoniae complex</taxon>
    </lineage>
</organism>
<protein>
    <submittedName>
        <fullName evidence="1">Uncharacterized protein</fullName>
    </submittedName>
</protein>
<gene>
    <name evidence="1" type="ORF">NCTC9645_04619</name>
</gene>
<sequence length="29" mass="3151">MNIDAEQAIDGIAVLLESVTEKRDPGIDH</sequence>